<dbReference type="EnsemblMetazoa" id="XM_014406993.1">
    <property type="protein sequence ID" value="XP_014262479.1"/>
    <property type="gene ID" value="LOC106674349"/>
</dbReference>
<organism evidence="3 4">
    <name type="scientific">Cimex lectularius</name>
    <name type="common">Bed bug</name>
    <name type="synonym">Acanthia lectularia</name>
    <dbReference type="NCBI Taxonomy" id="79782"/>
    <lineage>
        <taxon>Eukaryota</taxon>
        <taxon>Metazoa</taxon>
        <taxon>Ecdysozoa</taxon>
        <taxon>Arthropoda</taxon>
        <taxon>Hexapoda</taxon>
        <taxon>Insecta</taxon>
        <taxon>Pterygota</taxon>
        <taxon>Neoptera</taxon>
        <taxon>Paraneoptera</taxon>
        <taxon>Hemiptera</taxon>
        <taxon>Heteroptera</taxon>
        <taxon>Panheteroptera</taxon>
        <taxon>Cimicomorpha</taxon>
        <taxon>Cimicidae</taxon>
        <taxon>Cimex</taxon>
    </lineage>
</organism>
<protein>
    <submittedName>
        <fullName evidence="3">Uncharacterized protein</fullName>
    </submittedName>
</protein>
<sequence length="259" mass="29594">MIGPIVNSFLWRWSLRTGCMIIAIVGMVVAALTLLASLVRLTLDGIQDDEYMNMGLVFFIFFSAYLVVDFTFHMLIYFAAKRNDERTMQVCCLYMAVRFIIDIVYVIIIFVYQDYNIVLIVIFATFSVVRAYFFIVVFSFLAQLLDEIEAASQVAPEIIEDEVESPDPTVNKGRPVVGITSDGTFTKESWPSHNKGILTPSRDPRKIGHKKSVTIILPSNYVEKPPKSRRKKSTRKLRRSPSRRSYSFSGWSDDDQNKA</sequence>
<feature type="region of interest" description="Disordered" evidence="1">
    <location>
        <begin position="219"/>
        <end position="259"/>
    </location>
</feature>
<reference evidence="3" key="1">
    <citation type="submission" date="2022-01" db="UniProtKB">
        <authorList>
            <consortium name="EnsemblMetazoa"/>
        </authorList>
    </citation>
    <scope>IDENTIFICATION</scope>
</reference>
<name>A0A8I6SF30_CIMLE</name>
<keyword evidence="2" id="KW-0472">Membrane</keyword>
<feature type="compositionally biased region" description="Basic residues" evidence="1">
    <location>
        <begin position="227"/>
        <end position="242"/>
    </location>
</feature>
<accession>A0A8I6SF30</accession>
<evidence type="ECO:0000313" key="3">
    <source>
        <dbReference type="EnsemblMetazoa" id="XP_014262479.1"/>
    </source>
</evidence>
<keyword evidence="4" id="KW-1185">Reference proteome</keyword>
<dbReference type="Proteomes" id="UP000494040">
    <property type="component" value="Unassembled WGS sequence"/>
</dbReference>
<proteinExistence type="predicted"/>
<keyword evidence="2" id="KW-0812">Transmembrane</keyword>
<feature type="transmembrane region" description="Helical" evidence="2">
    <location>
        <begin position="118"/>
        <end position="142"/>
    </location>
</feature>
<dbReference type="GeneID" id="106674349"/>
<feature type="transmembrane region" description="Helical" evidence="2">
    <location>
        <begin position="55"/>
        <end position="80"/>
    </location>
</feature>
<dbReference type="RefSeq" id="XP_014262479.1">
    <property type="nucleotide sequence ID" value="XM_014406993.1"/>
</dbReference>
<evidence type="ECO:0000313" key="4">
    <source>
        <dbReference type="Proteomes" id="UP000494040"/>
    </source>
</evidence>
<feature type="transmembrane region" description="Helical" evidence="2">
    <location>
        <begin position="92"/>
        <end position="112"/>
    </location>
</feature>
<keyword evidence="2" id="KW-1133">Transmembrane helix</keyword>
<evidence type="ECO:0000256" key="1">
    <source>
        <dbReference type="SAM" id="MobiDB-lite"/>
    </source>
</evidence>
<feature type="transmembrane region" description="Helical" evidence="2">
    <location>
        <begin position="21"/>
        <end position="43"/>
    </location>
</feature>
<dbReference type="AlphaFoldDB" id="A0A8I6SF30"/>
<dbReference type="KEGG" id="clec:106674349"/>
<evidence type="ECO:0000256" key="2">
    <source>
        <dbReference type="SAM" id="Phobius"/>
    </source>
</evidence>
<feature type="region of interest" description="Disordered" evidence="1">
    <location>
        <begin position="184"/>
        <end position="206"/>
    </location>
</feature>